<evidence type="ECO:0000256" key="4">
    <source>
        <dbReference type="ARBA" id="ARBA00015336"/>
    </source>
</evidence>
<keyword evidence="6" id="KW-0539">Nucleus</keyword>
<feature type="region of interest" description="Disordered" evidence="7">
    <location>
        <begin position="922"/>
        <end position="944"/>
    </location>
</feature>
<dbReference type="Pfam" id="PF22965">
    <property type="entry name" value="INTS7_C"/>
    <property type="match status" value="1"/>
</dbReference>
<feature type="compositionally biased region" description="Polar residues" evidence="7">
    <location>
        <begin position="928"/>
        <end position="938"/>
    </location>
</feature>
<comment type="subcellular location">
    <subcellularLocation>
        <location evidence="2">Cytoplasm</location>
    </subcellularLocation>
    <subcellularLocation>
        <location evidence="1">Nucleus</location>
    </subcellularLocation>
</comment>
<gene>
    <name evidence="11" type="ORF">RUM44_012716</name>
</gene>
<reference evidence="11 12" key="1">
    <citation type="submission" date="2023-09" db="EMBL/GenBank/DDBJ databases">
        <title>Genomes of two closely related lineages of the louse Polyplax serrata with different host specificities.</title>
        <authorList>
            <person name="Martinu J."/>
            <person name="Tarabai H."/>
            <person name="Stefka J."/>
            <person name="Hypsa V."/>
        </authorList>
    </citation>
    <scope>NUCLEOTIDE SEQUENCE [LARGE SCALE GENOMIC DNA]</scope>
    <source>
        <strain evidence="11">98ZLc_SE</strain>
    </source>
</reference>
<accession>A0ABR1BCF5</accession>
<dbReference type="InterPro" id="IPR056517">
    <property type="entry name" value="INTS7_HB"/>
</dbReference>
<evidence type="ECO:0000256" key="3">
    <source>
        <dbReference type="ARBA" id="ARBA00008565"/>
    </source>
</evidence>
<dbReference type="InterPro" id="IPR033060">
    <property type="entry name" value="INTS7"/>
</dbReference>
<feature type="domain" description="Integrator complex subunit 7 helical bundle" evidence="10">
    <location>
        <begin position="537"/>
        <end position="713"/>
    </location>
</feature>
<proteinExistence type="inferred from homology"/>
<evidence type="ECO:0000256" key="7">
    <source>
        <dbReference type="SAM" id="MobiDB-lite"/>
    </source>
</evidence>
<evidence type="ECO:0000256" key="5">
    <source>
        <dbReference type="ARBA" id="ARBA00022490"/>
    </source>
</evidence>
<evidence type="ECO:0000259" key="9">
    <source>
        <dbReference type="Pfam" id="PF24436"/>
    </source>
</evidence>
<keyword evidence="5" id="KW-0963">Cytoplasm</keyword>
<dbReference type="EMBL" id="JAWJWF010000001">
    <property type="protein sequence ID" value="KAK6641017.1"/>
    <property type="molecule type" value="Genomic_DNA"/>
</dbReference>
<evidence type="ECO:0000313" key="12">
    <source>
        <dbReference type="Proteomes" id="UP001359485"/>
    </source>
</evidence>
<evidence type="ECO:0000259" key="10">
    <source>
        <dbReference type="Pfam" id="PF24437"/>
    </source>
</evidence>
<dbReference type="Pfam" id="PF24437">
    <property type="entry name" value="INTS7_HB"/>
    <property type="match status" value="1"/>
</dbReference>
<evidence type="ECO:0000313" key="11">
    <source>
        <dbReference type="EMBL" id="KAK6641017.1"/>
    </source>
</evidence>
<dbReference type="PANTHER" id="PTHR13322:SF2">
    <property type="entry name" value="INTEGRATOR COMPLEX SUBUNIT 7"/>
    <property type="match status" value="1"/>
</dbReference>
<dbReference type="PANTHER" id="PTHR13322">
    <property type="entry name" value="C1ORF73 PROTEIN"/>
    <property type="match status" value="1"/>
</dbReference>
<dbReference type="Pfam" id="PF24436">
    <property type="entry name" value="INTS7_N"/>
    <property type="match status" value="1"/>
</dbReference>
<feature type="domain" description="Integrator complex subunit 7 C-terminal" evidence="8">
    <location>
        <begin position="797"/>
        <end position="910"/>
    </location>
</feature>
<organism evidence="11 12">
    <name type="scientific">Polyplax serrata</name>
    <name type="common">Common mouse louse</name>
    <dbReference type="NCBI Taxonomy" id="468196"/>
    <lineage>
        <taxon>Eukaryota</taxon>
        <taxon>Metazoa</taxon>
        <taxon>Ecdysozoa</taxon>
        <taxon>Arthropoda</taxon>
        <taxon>Hexapoda</taxon>
        <taxon>Insecta</taxon>
        <taxon>Pterygota</taxon>
        <taxon>Neoptera</taxon>
        <taxon>Paraneoptera</taxon>
        <taxon>Psocodea</taxon>
        <taxon>Troctomorpha</taxon>
        <taxon>Phthiraptera</taxon>
        <taxon>Anoplura</taxon>
        <taxon>Polyplacidae</taxon>
        <taxon>Polyplax</taxon>
    </lineage>
</organism>
<protein>
    <recommendedName>
        <fullName evidence="4">Integrator complex subunit 7</fullName>
    </recommendedName>
</protein>
<dbReference type="InterPro" id="IPR054519">
    <property type="entry name" value="INTS7_C"/>
</dbReference>
<comment type="caution">
    <text evidence="11">The sequence shown here is derived from an EMBL/GenBank/DDBJ whole genome shotgun (WGS) entry which is preliminary data.</text>
</comment>
<evidence type="ECO:0000256" key="6">
    <source>
        <dbReference type="ARBA" id="ARBA00023242"/>
    </source>
</evidence>
<dbReference type="InterPro" id="IPR056516">
    <property type="entry name" value="INTS7_N"/>
</dbReference>
<keyword evidence="12" id="KW-1185">Reference proteome</keyword>
<feature type="domain" description="Integrator complex subunit 7 N-terminal" evidence="9">
    <location>
        <begin position="37"/>
        <end position="536"/>
    </location>
</feature>
<dbReference type="SUPFAM" id="SSF48371">
    <property type="entry name" value="ARM repeat"/>
    <property type="match status" value="1"/>
</dbReference>
<evidence type="ECO:0000256" key="1">
    <source>
        <dbReference type="ARBA" id="ARBA00004123"/>
    </source>
</evidence>
<comment type="similarity">
    <text evidence="3">Belongs to the Integrator subunit 7 family.</text>
</comment>
<sequence length="944" mass="105231">MGSITDNMSVEPEQDANSALTELDKGAKFIKIVIYLGLRSTKIGEQCEAIVKFPRLFEKYPFPILINSSLLKLADVFRVGNNFLRVWILRVCQQSEKHLDKIMNVDEFVRRIFSVMHSNDPIARALTLRTLGAVAGIIPERKQVHHGIRRSLDSHDAVEVDAAVYAATQFAAQSKKFAVSMCNKVSEMIQGLATPAHRKLQLIPILQHMHHDISTAGMVRVLCTQLLTSYPAQDFVVVTLSALTQLTAATLVDIPQQVKLLVTYLRNDKRWVIKAEALKGLHRLASEGAHLWPQDCIEDIVQVALTSDKNYLLSAALDVLLVLTRTALTCHNQYDNNSPVRTLCRRCYIAGNTVITAKAILIATSIFCYCYEENLPIENVSDLVDAIESLFLIVTCDDSNKKLYELKACLKCAVRLCKACPTLSNQFVEIISTRLFLSDTCNSLLSEALGAIGGLQPSALKNILLDIIKKLHRFSQLTDLTPDQIHTKVTLCTLLFQSQVGFEWNPDLRAAVKIATSGNHYWSNYKIARAACRYGHHEISHEIFAVLKDRVSSEHYYFWLTSLQELSKGEAVLSSNEDLVVKLSTSLTHYSKALASLRAASTPSQTLGFQAEYVKVRCEFLQCLLQLVHAGNALCTAPPPAIAAAIVASTRDELQRYGHVTQQLRKCVKEFRSCGELYQKLYQSAFDADPESLKNIQIYQQMCFLMASSVEKVCQLNSQEEFVLDFNSQQNTLEIEYLMQCCQQSIALAESILLNRELKPITHQHINALTQQVKILAETSLCIPRYFFQTLQSTSVKLNISPQPRVVGESVSVQGGSHLAVKVEGVLVHDARPGIFRTASEIVITLVSQLQTRQHNQTDNKVNDVGSVVTQTVTPHKDFFTAQFLLAFTTGGQYSLSVEAAIADENGHVWKTGPKVTLAVKSHEENSKSSSVQNSTRQFVGPRF</sequence>
<name>A0ABR1BCF5_POLSC</name>
<dbReference type="Proteomes" id="UP001359485">
    <property type="component" value="Unassembled WGS sequence"/>
</dbReference>
<evidence type="ECO:0000256" key="2">
    <source>
        <dbReference type="ARBA" id="ARBA00004496"/>
    </source>
</evidence>
<dbReference type="InterPro" id="IPR016024">
    <property type="entry name" value="ARM-type_fold"/>
</dbReference>
<evidence type="ECO:0000259" key="8">
    <source>
        <dbReference type="Pfam" id="PF22965"/>
    </source>
</evidence>